<sequence>MKLKDLHIDGFGVWSDLTVDALPDGMTLFYGPNEAGKTTVMQFLRSMFYGFTAQRREKYLPPVFDGIPGGSIRLLGPGGGYQLRRHTSMTDQSCGGRLTIEGPDGQTQGQHRLTSLMGQIDEAIFTNVFAIGMRELQELGSLDNTAAADELYKLSSGLDRVSLVDVIRSLQQARQSIVGSDDSEGNLEKLNTLILRRDALREETRTLMVASRRYGELASLRQSQQQEIADLKQRIESGEREIRIVETAVSILEPWQQRKELAKQVAELKADADFPEAAPGKLVKIDSGLEERQAKLESVKEKRRSVREKASQIPVSAQLMDLESRIEAAAEQSTWIEALESQIEKINGQIATSESEVSRQAEALGISAEDRSELIQGSDHAVPDLSRQTLAALARPAKRVKEQQFLLDQARSEGVQQKELLEKFQDELYDALERSETNDLQQGIRQRHKQLADLRRIAQLGQHIDKLKRHYRSLETESIDLATQEVLPLNRMLISGLVFIAGVCCLILFLAHLVPIRLFLYGEPNLMHGVFCLLIGVLCLTVWYFNDQNERRSTAGDLGEVDHQIETLRKQIRELEYEQNQIESELPASNHPIDARIRQTEALLGELEDAMPVFHAHAAAQHALQTAQEKATEASDGLRQAREEWSATLKRMGLSESLSPRSVRKLGEGYETLKASMARLQTLRMEGDDRMRERKSLAARIDALYQEAQRIVKQDVAQLREDDSDDLYDSHDDVTSPQESDHQVSHAGPLEQLHYLQEEVSRQRHWLKRRRELKDQDRQLKRQQASLARAIERGDQQRRSLWAKCGVANAEQFYQRVDRKAQLVDLTQQHDAVDQQLSSMIPANVNDADVMKQVDGSTTADLEKRWDALTQRASETQQRIDTLQTQLGESAADMKHLAEDDRLMVAQLELACLQRKIDTMVERWQTLATTGFVVEQVCQKFERERQPETLREASSFLSQLTDGKYIRIWTPLGTNQLKIDQADGSVLDLNVLSRGTREAVFIALRLSLVAAYARRGVTLPLVLDDVLVNFDGNRALHAAETLKTFSELGHQVMMFTCHEHIARLFQSIDVQVRALPAQGQPGRADVLAPLQETAEVEEIAEEPPAAELEAPAPQLEEVPDDPDPVSEIEETLETEVEQEIEEPEPPAALPLPKRDRKRVRRQNRQQVIPMERLGNDQAVADPEATVNWMWFQREPADGKISEDERLAETINIHNRAEVDPDLESEQAAEEIPEDVWNRNAAWWDGHRVTT</sequence>
<evidence type="ECO:0000313" key="6">
    <source>
        <dbReference type="Proteomes" id="UP000315003"/>
    </source>
</evidence>
<gene>
    <name evidence="5" type="primary">smc_1</name>
    <name evidence="5" type="ORF">SV7mr_00320</name>
</gene>
<dbReference type="PANTHER" id="PTHR41259:SF1">
    <property type="entry name" value="DOUBLE-STRAND BREAK REPAIR RAD50 ATPASE, PUTATIVE-RELATED"/>
    <property type="match status" value="1"/>
</dbReference>
<feature type="transmembrane region" description="Helical" evidence="3">
    <location>
        <begin position="526"/>
        <end position="545"/>
    </location>
</feature>
<keyword evidence="1" id="KW-0175">Coiled coil</keyword>
<evidence type="ECO:0000256" key="2">
    <source>
        <dbReference type="SAM" id="MobiDB-lite"/>
    </source>
</evidence>
<feature type="compositionally biased region" description="Acidic residues" evidence="2">
    <location>
        <begin position="1117"/>
        <end position="1144"/>
    </location>
</feature>
<evidence type="ECO:0000259" key="4">
    <source>
        <dbReference type="Pfam" id="PF13514"/>
    </source>
</evidence>
<dbReference type="SUPFAM" id="SSF52540">
    <property type="entry name" value="P-loop containing nucleoside triphosphate hydrolases"/>
    <property type="match status" value="1"/>
</dbReference>
<dbReference type="Gene3D" id="3.40.50.300">
    <property type="entry name" value="P-loop containing nucleotide triphosphate hydrolases"/>
    <property type="match status" value="2"/>
</dbReference>
<evidence type="ECO:0000256" key="3">
    <source>
        <dbReference type="SAM" id="Phobius"/>
    </source>
</evidence>
<dbReference type="InterPro" id="IPR027417">
    <property type="entry name" value="P-loop_NTPase"/>
</dbReference>
<proteinExistence type="predicted"/>
<feature type="compositionally biased region" description="Basic and acidic residues" evidence="2">
    <location>
        <begin position="728"/>
        <end position="744"/>
    </location>
</feature>
<name>A0A517SN52_9BACT</name>
<dbReference type="PANTHER" id="PTHR41259">
    <property type="entry name" value="DOUBLE-STRAND BREAK REPAIR RAD50 ATPASE, PUTATIVE-RELATED"/>
    <property type="match status" value="1"/>
</dbReference>
<keyword evidence="6" id="KW-1185">Reference proteome</keyword>
<accession>A0A517SN52</accession>
<feature type="coiled-coil region" evidence="1">
    <location>
        <begin position="214"/>
        <end position="248"/>
    </location>
</feature>
<dbReference type="EMBL" id="CP036272">
    <property type="protein sequence ID" value="QDT57550.1"/>
    <property type="molecule type" value="Genomic_DNA"/>
</dbReference>
<keyword evidence="3" id="KW-0472">Membrane</keyword>
<evidence type="ECO:0000313" key="5">
    <source>
        <dbReference type="EMBL" id="QDT57550.1"/>
    </source>
</evidence>
<dbReference type="Proteomes" id="UP000315003">
    <property type="component" value="Chromosome"/>
</dbReference>
<dbReference type="InterPro" id="IPR038734">
    <property type="entry name" value="YhaN_AAA"/>
</dbReference>
<feature type="transmembrane region" description="Helical" evidence="3">
    <location>
        <begin position="492"/>
        <end position="514"/>
    </location>
</feature>
<feature type="region of interest" description="Disordered" evidence="2">
    <location>
        <begin position="1100"/>
        <end position="1160"/>
    </location>
</feature>
<feature type="region of interest" description="Disordered" evidence="2">
    <location>
        <begin position="721"/>
        <end position="746"/>
    </location>
</feature>
<feature type="compositionally biased region" description="Low complexity" evidence="2">
    <location>
        <begin position="1102"/>
        <end position="1116"/>
    </location>
</feature>
<evidence type="ECO:0000256" key="1">
    <source>
        <dbReference type="SAM" id="Coils"/>
    </source>
</evidence>
<dbReference type="Pfam" id="PF13514">
    <property type="entry name" value="AAA_27"/>
    <property type="match status" value="1"/>
</dbReference>
<dbReference type="RefSeq" id="WP_145268118.1">
    <property type="nucleotide sequence ID" value="NZ_CP036272.1"/>
</dbReference>
<protein>
    <submittedName>
        <fullName evidence="5">Chromosome partition protein Smc</fullName>
    </submittedName>
</protein>
<reference evidence="5 6" key="1">
    <citation type="submission" date="2019-02" db="EMBL/GenBank/DDBJ databases">
        <title>Deep-cultivation of Planctomycetes and their phenomic and genomic characterization uncovers novel biology.</title>
        <authorList>
            <person name="Wiegand S."/>
            <person name="Jogler M."/>
            <person name="Boedeker C."/>
            <person name="Pinto D."/>
            <person name="Vollmers J."/>
            <person name="Rivas-Marin E."/>
            <person name="Kohn T."/>
            <person name="Peeters S.H."/>
            <person name="Heuer A."/>
            <person name="Rast P."/>
            <person name="Oberbeckmann S."/>
            <person name="Bunk B."/>
            <person name="Jeske O."/>
            <person name="Meyerdierks A."/>
            <person name="Storesund J.E."/>
            <person name="Kallscheuer N."/>
            <person name="Luecker S."/>
            <person name="Lage O.M."/>
            <person name="Pohl T."/>
            <person name="Merkel B.J."/>
            <person name="Hornburger P."/>
            <person name="Mueller R.-W."/>
            <person name="Bruemmer F."/>
            <person name="Labrenz M."/>
            <person name="Spormann A.M."/>
            <person name="Op den Camp H."/>
            <person name="Overmann J."/>
            <person name="Amann R."/>
            <person name="Jetten M.S.M."/>
            <person name="Mascher T."/>
            <person name="Medema M.H."/>
            <person name="Devos D.P."/>
            <person name="Kaster A.-K."/>
            <person name="Ovreas L."/>
            <person name="Rohde M."/>
            <person name="Galperin M.Y."/>
            <person name="Jogler C."/>
        </authorList>
    </citation>
    <scope>NUCLEOTIDE SEQUENCE [LARGE SCALE GENOMIC DNA]</scope>
    <source>
        <strain evidence="5 6">SV_7m_r</strain>
    </source>
</reference>
<dbReference type="AlphaFoldDB" id="A0A517SN52"/>
<keyword evidence="3" id="KW-1133">Transmembrane helix</keyword>
<organism evidence="5 6">
    <name type="scientific">Stieleria bergensis</name>
    <dbReference type="NCBI Taxonomy" id="2528025"/>
    <lineage>
        <taxon>Bacteria</taxon>
        <taxon>Pseudomonadati</taxon>
        <taxon>Planctomycetota</taxon>
        <taxon>Planctomycetia</taxon>
        <taxon>Pirellulales</taxon>
        <taxon>Pirellulaceae</taxon>
        <taxon>Stieleria</taxon>
    </lineage>
</organism>
<feature type="coiled-coil region" evidence="1">
    <location>
        <begin position="558"/>
        <end position="585"/>
    </location>
</feature>
<dbReference type="OrthoDB" id="9764467at2"/>
<feature type="domain" description="YhaN AAA" evidence="4">
    <location>
        <begin position="1"/>
        <end position="212"/>
    </location>
</feature>
<keyword evidence="3" id="KW-0812">Transmembrane</keyword>